<dbReference type="AlphaFoldDB" id="H0ETX1"/>
<accession>H0ETX1</accession>
<dbReference type="EMBL" id="AGUE01000166">
    <property type="protein sequence ID" value="EHK98019.1"/>
    <property type="molecule type" value="Genomic_DNA"/>
</dbReference>
<proteinExistence type="predicted"/>
<gene>
    <name evidence="1" type="ORF">M7I_6192</name>
</gene>
<name>H0ETX1_GLAL7</name>
<keyword evidence="2" id="KW-1185">Reference proteome</keyword>
<sequence length="95" mass="10795">MFFKQHMGHINGHHLGKRSPQAQTFEVLLRTRLSSKFGKLLCYKSADRLTTLNIVVHQLVIEVSPLGRVDEHVQEVISSYEPSCSRIVKAPGKRL</sequence>
<dbReference type="InParanoid" id="H0ETX1"/>
<reference evidence="1 2" key="1">
    <citation type="journal article" date="2012" name="Eukaryot. Cell">
        <title>Genome sequence of the fungus Glarea lozoyensis: the first genome sequence of a species from the Helotiaceae family.</title>
        <authorList>
            <person name="Youssar L."/>
            <person name="Gruening B.A."/>
            <person name="Erxleben A."/>
            <person name="Guenther S."/>
            <person name="Huettel W."/>
        </authorList>
    </citation>
    <scope>NUCLEOTIDE SEQUENCE [LARGE SCALE GENOMIC DNA]</scope>
    <source>
        <strain evidence="2">ATCC 74030 / MF5533</strain>
    </source>
</reference>
<protein>
    <submittedName>
        <fullName evidence="1">Uncharacterized protein</fullName>
    </submittedName>
</protein>
<dbReference type="Proteomes" id="UP000005446">
    <property type="component" value="Unassembled WGS sequence"/>
</dbReference>
<evidence type="ECO:0000313" key="1">
    <source>
        <dbReference type="EMBL" id="EHK98019.1"/>
    </source>
</evidence>
<organism evidence="1 2">
    <name type="scientific">Glarea lozoyensis (strain ATCC 74030 / MF5533)</name>
    <dbReference type="NCBI Taxonomy" id="1104152"/>
    <lineage>
        <taxon>Eukaryota</taxon>
        <taxon>Fungi</taxon>
        <taxon>Dikarya</taxon>
        <taxon>Ascomycota</taxon>
        <taxon>Pezizomycotina</taxon>
        <taxon>Leotiomycetes</taxon>
        <taxon>Helotiales</taxon>
        <taxon>Helotiaceae</taxon>
        <taxon>Glarea</taxon>
    </lineage>
</organism>
<dbReference type="HOGENOM" id="CLU_2372982_0_0_1"/>
<comment type="caution">
    <text evidence="1">The sequence shown here is derived from an EMBL/GenBank/DDBJ whole genome shotgun (WGS) entry which is preliminary data.</text>
</comment>
<evidence type="ECO:0000313" key="2">
    <source>
        <dbReference type="Proteomes" id="UP000005446"/>
    </source>
</evidence>